<evidence type="ECO:0000313" key="2">
    <source>
        <dbReference type="EMBL" id="MBM7852146.1"/>
    </source>
</evidence>
<evidence type="ECO:0000313" key="1">
    <source>
        <dbReference type="EMBL" id="GLK56352.1"/>
    </source>
</evidence>
<reference evidence="2 3" key="2">
    <citation type="submission" date="2021-01" db="EMBL/GenBank/DDBJ databases">
        <title>Genomic Encyclopedia of Type Strains, Phase IV (KMG-IV): sequencing the most valuable type-strain genomes for metagenomic binning, comparative biology and taxonomic classification.</title>
        <authorList>
            <person name="Goeker M."/>
        </authorList>
    </citation>
    <scope>NUCLEOTIDE SEQUENCE [LARGE SCALE GENOMIC DNA]</scope>
    <source>
        <strain evidence="2 3">DSM 6130</strain>
    </source>
</reference>
<dbReference type="Gene3D" id="3.40.50.150">
    <property type="entry name" value="Vaccinia Virus protein VP39"/>
    <property type="match status" value="1"/>
</dbReference>
<dbReference type="PANTHER" id="PTHR43861:SF6">
    <property type="entry name" value="METHYLTRANSFERASE TYPE 11"/>
    <property type="match status" value="1"/>
</dbReference>
<keyword evidence="3" id="KW-1185">Reference proteome</keyword>
<dbReference type="Pfam" id="PF13489">
    <property type="entry name" value="Methyltransf_23"/>
    <property type="match status" value="1"/>
</dbReference>
<sequence>MMTSAETSGAVGPTCPITGEPARAVQSVSTKFVRHLWRFGQGVDVARLFKGVKRLTLYESPSGLMFFDPPIVGDAAFYARFYAKWDIHKGLTEEVDRRVDFRRAARSVPEGATVIDIGCGPGLFRRHLPHARFVGLDPYAGPGADETVIRETLERHAEANPAAYDVATAFHVIEHVTDPLGHARLMAKLLKPGGLLILAAPLHPSPLTDIPNFPLNLPPHHVTWWNAGAFRALAAELGLEVVALETLPVSPHQGVILWLWRLLARRTDPPPQARYVGHRWSWHVSLVLAYALARLAVPFRPVPSDAPDVDAFLVARKPAAA</sequence>
<comment type="caution">
    <text evidence="1">The sequence shown here is derived from an EMBL/GenBank/DDBJ whole genome shotgun (WGS) entry which is preliminary data.</text>
</comment>
<dbReference type="GO" id="GO:0008168">
    <property type="term" value="F:methyltransferase activity"/>
    <property type="evidence" value="ECO:0007669"/>
    <property type="project" value="UniProtKB-KW"/>
</dbReference>
<dbReference type="InterPro" id="IPR029063">
    <property type="entry name" value="SAM-dependent_MTases_sf"/>
</dbReference>
<keyword evidence="2" id="KW-0489">Methyltransferase</keyword>
<gene>
    <name evidence="1" type="ORF">GCM10008170_23710</name>
    <name evidence="2" type="ORF">JOD31_002388</name>
</gene>
<evidence type="ECO:0000313" key="4">
    <source>
        <dbReference type="Proteomes" id="UP001143400"/>
    </source>
</evidence>
<dbReference type="GO" id="GO:0032259">
    <property type="term" value="P:methylation"/>
    <property type="evidence" value="ECO:0007669"/>
    <property type="project" value="UniProtKB-KW"/>
</dbReference>
<name>A0A9W6MSK2_9HYPH</name>
<dbReference type="PANTHER" id="PTHR43861">
    <property type="entry name" value="TRANS-ACONITATE 2-METHYLTRANSFERASE-RELATED"/>
    <property type="match status" value="1"/>
</dbReference>
<dbReference type="Proteomes" id="UP001143400">
    <property type="component" value="Unassembled WGS sequence"/>
</dbReference>
<dbReference type="Proteomes" id="UP000758856">
    <property type="component" value="Unassembled WGS sequence"/>
</dbReference>
<reference evidence="1" key="3">
    <citation type="submission" date="2023-01" db="EMBL/GenBank/DDBJ databases">
        <authorList>
            <person name="Sun Q."/>
            <person name="Evtushenko L."/>
        </authorList>
    </citation>
    <scope>NUCLEOTIDE SEQUENCE</scope>
    <source>
        <strain evidence="1">VKM B-1606</strain>
    </source>
</reference>
<organism evidence="1 4">
    <name type="scientific">Methylopila capsulata</name>
    <dbReference type="NCBI Taxonomy" id="61654"/>
    <lineage>
        <taxon>Bacteria</taxon>
        <taxon>Pseudomonadati</taxon>
        <taxon>Pseudomonadota</taxon>
        <taxon>Alphaproteobacteria</taxon>
        <taxon>Hyphomicrobiales</taxon>
        <taxon>Methylopilaceae</taxon>
        <taxon>Methylopila</taxon>
    </lineage>
</organism>
<dbReference type="SUPFAM" id="SSF53335">
    <property type="entry name" value="S-adenosyl-L-methionine-dependent methyltransferases"/>
    <property type="match status" value="1"/>
</dbReference>
<dbReference type="EMBL" id="BSFF01000003">
    <property type="protein sequence ID" value="GLK56352.1"/>
    <property type="molecule type" value="Genomic_DNA"/>
</dbReference>
<dbReference type="RefSeq" id="WP_204950570.1">
    <property type="nucleotide sequence ID" value="NZ_BSFF01000003.1"/>
</dbReference>
<dbReference type="EMBL" id="JAFBCY010000003">
    <property type="protein sequence ID" value="MBM7852146.1"/>
    <property type="molecule type" value="Genomic_DNA"/>
</dbReference>
<dbReference type="CDD" id="cd02440">
    <property type="entry name" value="AdoMet_MTases"/>
    <property type="match status" value="1"/>
</dbReference>
<reference evidence="1" key="1">
    <citation type="journal article" date="2014" name="Int. J. Syst. Evol. Microbiol.">
        <title>Complete genome sequence of Corynebacterium casei LMG S-19264T (=DSM 44701T), isolated from a smear-ripened cheese.</title>
        <authorList>
            <consortium name="US DOE Joint Genome Institute (JGI-PGF)"/>
            <person name="Walter F."/>
            <person name="Albersmeier A."/>
            <person name="Kalinowski J."/>
            <person name="Ruckert C."/>
        </authorList>
    </citation>
    <scope>NUCLEOTIDE SEQUENCE</scope>
    <source>
        <strain evidence="1">VKM B-1606</strain>
    </source>
</reference>
<protein>
    <submittedName>
        <fullName evidence="2">SAM-dependent methyltransferase</fullName>
    </submittedName>
</protein>
<dbReference type="AlphaFoldDB" id="A0A9W6MSK2"/>
<accession>A0A9W6MSK2</accession>
<keyword evidence="2" id="KW-0808">Transferase</keyword>
<proteinExistence type="predicted"/>
<evidence type="ECO:0000313" key="3">
    <source>
        <dbReference type="Proteomes" id="UP000758856"/>
    </source>
</evidence>